<dbReference type="SUPFAM" id="SSF53633">
    <property type="entry name" value="Carbamate kinase-like"/>
    <property type="match status" value="1"/>
</dbReference>
<dbReference type="Proteomes" id="UP000736335">
    <property type="component" value="Unassembled WGS sequence"/>
</dbReference>
<evidence type="ECO:0000256" key="5">
    <source>
        <dbReference type="ARBA" id="ARBA00022741"/>
    </source>
</evidence>
<dbReference type="PIRSF" id="PIRSF000729">
    <property type="entry name" value="GK"/>
    <property type="match status" value="1"/>
</dbReference>
<dbReference type="PROSITE" id="PS50890">
    <property type="entry name" value="PUA"/>
    <property type="match status" value="1"/>
</dbReference>
<feature type="domain" description="Aspartate/glutamate/uridylate kinase" evidence="9">
    <location>
        <begin position="11"/>
        <end position="242"/>
    </location>
</feature>
<keyword evidence="3" id="KW-0641">Proline biosynthesis</keyword>
<dbReference type="EMBL" id="WIUZ02000001">
    <property type="protein sequence ID" value="KAF9793144.1"/>
    <property type="molecule type" value="Genomic_DNA"/>
</dbReference>
<evidence type="ECO:0000313" key="10">
    <source>
        <dbReference type="EMBL" id="KAF9793144.1"/>
    </source>
</evidence>
<dbReference type="InterPro" id="IPR036393">
    <property type="entry name" value="AceGlu_kinase-like_sf"/>
</dbReference>
<proteinExistence type="inferred from homology"/>
<keyword evidence="6" id="KW-0418">Kinase</keyword>
<dbReference type="Gene3D" id="3.40.1160.10">
    <property type="entry name" value="Acetylglutamate kinase-like"/>
    <property type="match status" value="2"/>
</dbReference>
<dbReference type="PROSITE" id="PS00902">
    <property type="entry name" value="GLUTAMATE_5_KINASE"/>
    <property type="match status" value="1"/>
</dbReference>
<dbReference type="InterPro" id="IPR041739">
    <property type="entry name" value="G5K_ProB"/>
</dbReference>
<dbReference type="InterPro" id="IPR015947">
    <property type="entry name" value="PUA-like_sf"/>
</dbReference>
<dbReference type="Gene3D" id="2.30.130.10">
    <property type="entry name" value="PUA domain"/>
    <property type="match status" value="1"/>
</dbReference>
<dbReference type="PANTHER" id="PTHR43654:SF3">
    <property type="entry name" value="GLUTAMATE 5-KINASE"/>
    <property type="match status" value="1"/>
</dbReference>
<evidence type="ECO:0000313" key="11">
    <source>
        <dbReference type="Proteomes" id="UP000736335"/>
    </source>
</evidence>
<evidence type="ECO:0000256" key="4">
    <source>
        <dbReference type="ARBA" id="ARBA00022679"/>
    </source>
</evidence>
<dbReference type="InterPro" id="IPR005715">
    <property type="entry name" value="Glu_5kinase/COase_Synthase"/>
</dbReference>
<dbReference type="GO" id="GO:0003723">
    <property type="term" value="F:RNA binding"/>
    <property type="evidence" value="ECO:0007669"/>
    <property type="project" value="InterPro"/>
</dbReference>
<accession>A0A9P6HR57</accession>
<dbReference type="FunFam" id="3.40.1160.10:FF:000018">
    <property type="entry name" value="Glutamate 5-kinase"/>
    <property type="match status" value="1"/>
</dbReference>
<dbReference type="InterPro" id="IPR011529">
    <property type="entry name" value="Glu_5kinase"/>
</dbReference>
<evidence type="ECO:0000256" key="6">
    <source>
        <dbReference type="ARBA" id="ARBA00022777"/>
    </source>
</evidence>
<keyword evidence="7" id="KW-0067">ATP-binding</keyword>
<dbReference type="InterPro" id="IPR001048">
    <property type="entry name" value="Asp/Glu/Uridylate_kinase"/>
</dbReference>
<evidence type="ECO:0000256" key="8">
    <source>
        <dbReference type="SAM" id="MobiDB-lite"/>
    </source>
</evidence>
<dbReference type="GO" id="GO:0004349">
    <property type="term" value="F:glutamate 5-kinase activity"/>
    <property type="evidence" value="ECO:0007669"/>
    <property type="project" value="InterPro"/>
</dbReference>
<keyword evidence="11" id="KW-1185">Reference proteome</keyword>
<dbReference type="PRINTS" id="PR00474">
    <property type="entry name" value="GLU5KINASE"/>
</dbReference>
<dbReference type="NCBIfam" id="TIGR01027">
    <property type="entry name" value="proB"/>
    <property type="match status" value="1"/>
</dbReference>
<sequence length="480" mass="51126">MSSRNRGSTSTIVIKLGTSSIIHETTHQPLLSTLSRVVETVVRLKSQGHKVVLVSSGAIGVGLKRMEIPSRPKSLSGKQALAAIGQGRLIALWDNLFGQLGQPIAQVLLTRGDISDRTRYLNAVNTFKELLSMGVVPIVNENDTISVSEIKFGDNDTLSAITSSMVHADYLFLLTDVEGLYSANPRKDPDAKFLEVVSSVAEARLEVSTATLGSNLGVGGMETKLIAAGIATEAGVSVIIASSKNPENILSIIEYHATVSVPGVGDPSTIVRPKHTLFKPSLNPMRDMKSWTAHTLFPVGTVVIDTGAHVVLSRKESGGRLLPVGVIGVRGSFASHQAVRICIRAKTDSVDATGTARAEEDTEAAVREYTRGIPTASGSATPTLESRRASSSDLTTLTSGGAHQLSDLNLPNAIDEDRVVLGDTDPIDSWQLVEVGRGLANYNSEQIDKVKRMNSSSLSKILGYADSDYVVENITIRIPP</sequence>
<dbReference type="InterPro" id="IPR019797">
    <property type="entry name" value="Glutamate_5-kinase_CS"/>
</dbReference>
<organism evidence="10 11">
    <name type="scientific">Thelephora terrestris</name>
    <dbReference type="NCBI Taxonomy" id="56493"/>
    <lineage>
        <taxon>Eukaryota</taxon>
        <taxon>Fungi</taxon>
        <taxon>Dikarya</taxon>
        <taxon>Basidiomycota</taxon>
        <taxon>Agaricomycotina</taxon>
        <taxon>Agaricomycetes</taxon>
        <taxon>Thelephorales</taxon>
        <taxon>Thelephoraceae</taxon>
        <taxon>Thelephora</taxon>
    </lineage>
</organism>
<evidence type="ECO:0000256" key="1">
    <source>
        <dbReference type="ARBA" id="ARBA00022490"/>
    </source>
</evidence>
<gene>
    <name evidence="10" type="ORF">BJ322DRAFT_1202675</name>
</gene>
<reference evidence="10" key="1">
    <citation type="journal article" date="2020" name="Nat. Commun.">
        <title>Large-scale genome sequencing of mycorrhizal fungi provides insights into the early evolution of symbiotic traits.</title>
        <authorList>
            <person name="Miyauchi S."/>
            <person name="Kiss E."/>
            <person name="Kuo A."/>
            <person name="Drula E."/>
            <person name="Kohler A."/>
            <person name="Sanchez-Garcia M."/>
            <person name="Morin E."/>
            <person name="Andreopoulos B."/>
            <person name="Barry K.W."/>
            <person name="Bonito G."/>
            <person name="Buee M."/>
            <person name="Carver A."/>
            <person name="Chen C."/>
            <person name="Cichocki N."/>
            <person name="Clum A."/>
            <person name="Culley D."/>
            <person name="Crous P.W."/>
            <person name="Fauchery L."/>
            <person name="Girlanda M."/>
            <person name="Hayes R.D."/>
            <person name="Keri Z."/>
            <person name="LaButti K."/>
            <person name="Lipzen A."/>
            <person name="Lombard V."/>
            <person name="Magnuson J."/>
            <person name="Maillard F."/>
            <person name="Murat C."/>
            <person name="Nolan M."/>
            <person name="Ohm R.A."/>
            <person name="Pangilinan J."/>
            <person name="Pereira M.F."/>
            <person name="Perotto S."/>
            <person name="Peter M."/>
            <person name="Pfister S."/>
            <person name="Riley R."/>
            <person name="Sitrit Y."/>
            <person name="Stielow J.B."/>
            <person name="Szollosi G."/>
            <person name="Zifcakova L."/>
            <person name="Stursova M."/>
            <person name="Spatafora J.W."/>
            <person name="Tedersoo L."/>
            <person name="Vaario L.M."/>
            <person name="Yamada A."/>
            <person name="Yan M."/>
            <person name="Wang P."/>
            <person name="Xu J."/>
            <person name="Bruns T."/>
            <person name="Baldrian P."/>
            <person name="Vilgalys R."/>
            <person name="Dunand C."/>
            <person name="Henrissat B."/>
            <person name="Grigoriev I.V."/>
            <person name="Hibbett D."/>
            <person name="Nagy L.G."/>
            <person name="Martin F.M."/>
        </authorList>
    </citation>
    <scope>NUCLEOTIDE SEQUENCE</scope>
    <source>
        <strain evidence="10">UH-Tt-Lm1</strain>
    </source>
</reference>
<dbReference type="HAMAP" id="MF_00456">
    <property type="entry name" value="ProB"/>
    <property type="match status" value="1"/>
</dbReference>
<dbReference type="Pfam" id="PF00696">
    <property type="entry name" value="AA_kinase"/>
    <property type="match status" value="1"/>
</dbReference>
<evidence type="ECO:0000256" key="3">
    <source>
        <dbReference type="ARBA" id="ARBA00022650"/>
    </source>
</evidence>
<dbReference type="InterPro" id="IPR036974">
    <property type="entry name" value="PUA_sf"/>
</dbReference>
<dbReference type="GO" id="GO:0005524">
    <property type="term" value="F:ATP binding"/>
    <property type="evidence" value="ECO:0007669"/>
    <property type="project" value="UniProtKB-KW"/>
</dbReference>
<comment type="caution">
    <text evidence="10">The sequence shown here is derived from an EMBL/GenBank/DDBJ whole genome shotgun (WGS) entry which is preliminary data.</text>
</comment>
<keyword evidence="5" id="KW-0547">Nucleotide-binding</keyword>
<dbReference type="CDD" id="cd04242">
    <property type="entry name" value="AAK_G5K_ProB"/>
    <property type="match status" value="1"/>
</dbReference>
<keyword evidence="4" id="KW-0808">Transferase</keyword>
<dbReference type="InterPro" id="IPR001057">
    <property type="entry name" value="Glu/AcGlu_kinase"/>
</dbReference>
<evidence type="ECO:0000256" key="7">
    <source>
        <dbReference type="ARBA" id="ARBA00022840"/>
    </source>
</evidence>
<reference evidence="10" key="2">
    <citation type="submission" date="2020-11" db="EMBL/GenBank/DDBJ databases">
        <authorList>
            <consortium name="DOE Joint Genome Institute"/>
            <person name="Kuo A."/>
            <person name="Miyauchi S."/>
            <person name="Kiss E."/>
            <person name="Drula E."/>
            <person name="Kohler A."/>
            <person name="Sanchez-Garcia M."/>
            <person name="Andreopoulos B."/>
            <person name="Barry K.W."/>
            <person name="Bonito G."/>
            <person name="Buee M."/>
            <person name="Carver A."/>
            <person name="Chen C."/>
            <person name="Cichocki N."/>
            <person name="Clum A."/>
            <person name="Culley D."/>
            <person name="Crous P.W."/>
            <person name="Fauchery L."/>
            <person name="Girlanda M."/>
            <person name="Hayes R."/>
            <person name="Keri Z."/>
            <person name="Labutti K."/>
            <person name="Lipzen A."/>
            <person name="Lombard V."/>
            <person name="Magnuson J."/>
            <person name="Maillard F."/>
            <person name="Morin E."/>
            <person name="Murat C."/>
            <person name="Nolan M."/>
            <person name="Ohm R."/>
            <person name="Pangilinan J."/>
            <person name="Pereira M."/>
            <person name="Perotto S."/>
            <person name="Peter M."/>
            <person name="Riley R."/>
            <person name="Sitrit Y."/>
            <person name="Stielow B."/>
            <person name="Szollosi G."/>
            <person name="Zifcakova L."/>
            <person name="Stursova M."/>
            <person name="Spatafora J.W."/>
            <person name="Tedersoo L."/>
            <person name="Vaario L.-M."/>
            <person name="Yamada A."/>
            <person name="Yan M."/>
            <person name="Wang P."/>
            <person name="Xu J."/>
            <person name="Bruns T."/>
            <person name="Baldrian P."/>
            <person name="Vilgalys R."/>
            <person name="Henrissat B."/>
            <person name="Grigoriev I.V."/>
            <person name="Hibbett D."/>
            <person name="Nagy L.G."/>
            <person name="Martin F.M."/>
        </authorList>
    </citation>
    <scope>NUCLEOTIDE SEQUENCE</scope>
    <source>
        <strain evidence="10">UH-Tt-Lm1</strain>
    </source>
</reference>
<keyword evidence="2" id="KW-0028">Amino-acid biosynthesis</keyword>
<dbReference type="GO" id="GO:0005829">
    <property type="term" value="C:cytosol"/>
    <property type="evidence" value="ECO:0007669"/>
    <property type="project" value="TreeGrafter"/>
</dbReference>
<evidence type="ECO:0000259" key="9">
    <source>
        <dbReference type="Pfam" id="PF00696"/>
    </source>
</evidence>
<keyword evidence="1" id="KW-0963">Cytoplasm</keyword>
<name>A0A9P6HR57_9AGAM</name>
<dbReference type="SUPFAM" id="SSF88697">
    <property type="entry name" value="PUA domain-like"/>
    <property type="match status" value="1"/>
</dbReference>
<dbReference type="CDD" id="cd21157">
    <property type="entry name" value="PUA_G5K"/>
    <property type="match status" value="1"/>
</dbReference>
<protein>
    <submittedName>
        <fullName evidence="10">Glutamate 5-kinase</fullName>
    </submittedName>
</protein>
<dbReference type="AlphaFoldDB" id="A0A9P6HR57"/>
<feature type="region of interest" description="Disordered" evidence="8">
    <location>
        <begin position="369"/>
        <end position="401"/>
    </location>
</feature>
<feature type="compositionally biased region" description="Low complexity" evidence="8">
    <location>
        <begin position="391"/>
        <end position="401"/>
    </location>
</feature>
<dbReference type="GO" id="GO:1901607">
    <property type="term" value="P:alpha-amino acid biosynthetic process"/>
    <property type="evidence" value="ECO:0007669"/>
    <property type="project" value="UniProtKB-ARBA"/>
</dbReference>
<evidence type="ECO:0000256" key="2">
    <source>
        <dbReference type="ARBA" id="ARBA00022605"/>
    </source>
</evidence>
<dbReference type="OrthoDB" id="409889at2759"/>
<dbReference type="PANTHER" id="PTHR43654">
    <property type="entry name" value="GLUTAMATE 5-KINASE"/>
    <property type="match status" value="1"/>
</dbReference>